<dbReference type="Proteomes" id="UP000003254">
    <property type="component" value="Unassembled WGS sequence"/>
</dbReference>
<gene>
    <name evidence="1" type="ORF">RUMLAC_02169</name>
</gene>
<dbReference type="GeneID" id="77334098"/>
<organism evidence="1 2">
    <name type="scientific">[Ruminococcus] lactaris ATCC 29176</name>
    <dbReference type="NCBI Taxonomy" id="471875"/>
    <lineage>
        <taxon>Bacteria</taxon>
        <taxon>Bacillati</taxon>
        <taxon>Bacillota</taxon>
        <taxon>Clostridia</taxon>
        <taxon>Lachnospirales</taxon>
        <taxon>Lachnospiraceae</taxon>
        <taxon>Mediterraneibacter</taxon>
    </lineage>
</organism>
<dbReference type="RefSeq" id="WP_005612357.1">
    <property type="nucleotide sequence ID" value="NZ_CP102292.1"/>
</dbReference>
<proteinExistence type="predicted"/>
<sequence length="78" mass="7884">MENEGSNVGGALAAPVMGVPVYASGDFVVTGDPNSSDKHYYGVTVAGGVGTPGGEVHAEISTTKTDASINVFDIIKKK</sequence>
<protein>
    <submittedName>
        <fullName evidence="1">Uncharacterized protein</fullName>
    </submittedName>
</protein>
<dbReference type="AlphaFoldDB" id="B5CRR8"/>
<name>B5CRR8_9FIRM</name>
<accession>B5CRR8</accession>
<comment type="caution">
    <text evidence="1">The sequence shown here is derived from an EMBL/GenBank/DDBJ whole genome shotgun (WGS) entry which is preliminary data.</text>
</comment>
<dbReference type="HOGENOM" id="CLU_2619883_0_0_9"/>
<evidence type="ECO:0000313" key="2">
    <source>
        <dbReference type="Proteomes" id="UP000003254"/>
    </source>
</evidence>
<keyword evidence="2" id="KW-1185">Reference proteome</keyword>
<evidence type="ECO:0000313" key="1">
    <source>
        <dbReference type="EMBL" id="EDY32006.1"/>
    </source>
</evidence>
<dbReference type="EMBL" id="ABOU02000048">
    <property type="protein sequence ID" value="EDY32006.1"/>
    <property type="molecule type" value="Genomic_DNA"/>
</dbReference>
<reference evidence="1 2" key="1">
    <citation type="submission" date="2008-08" db="EMBL/GenBank/DDBJ databases">
        <title>Draft genome sequence of Ruminococcus lactaris ATCC 29176.</title>
        <authorList>
            <person name="Sudarsanam P."/>
            <person name="Ley R."/>
            <person name="Guruge J."/>
            <person name="Turnbaugh P.J."/>
            <person name="Mahowald M."/>
            <person name="Liep D."/>
            <person name="Gordon J."/>
        </authorList>
    </citation>
    <scope>NUCLEOTIDE SEQUENCE [LARGE SCALE GENOMIC DNA]</scope>
    <source>
        <strain evidence="1 2">ATCC 29176</strain>
    </source>
</reference>
<reference evidence="1 2" key="2">
    <citation type="submission" date="2008-08" db="EMBL/GenBank/DDBJ databases">
        <authorList>
            <person name="Fulton L."/>
            <person name="Clifton S."/>
            <person name="Fulton B."/>
            <person name="Xu J."/>
            <person name="Minx P."/>
            <person name="Pepin K.H."/>
            <person name="Johnson M."/>
            <person name="Bhonagiri V."/>
            <person name="Nash W.E."/>
            <person name="Mardis E.R."/>
            <person name="Wilson R.K."/>
        </authorList>
    </citation>
    <scope>NUCLEOTIDE SEQUENCE [LARGE SCALE GENOMIC DNA]</scope>
    <source>
        <strain evidence="1 2">ATCC 29176</strain>
    </source>
</reference>